<dbReference type="NCBIfam" id="TIGR00540">
    <property type="entry name" value="TPR_hemY_coli"/>
    <property type="match status" value="1"/>
</dbReference>
<dbReference type="Gene3D" id="1.25.40.10">
    <property type="entry name" value="Tetratricopeptide repeat domain"/>
    <property type="match status" value="2"/>
</dbReference>
<dbReference type="EMBL" id="LKAJ02000001">
    <property type="protein sequence ID" value="MCS5712696.1"/>
    <property type="molecule type" value="Genomic_DNA"/>
</dbReference>
<evidence type="ECO:0000256" key="1">
    <source>
        <dbReference type="ARBA" id="ARBA00002962"/>
    </source>
</evidence>
<sequence>MIRLFIMIAALALAVWVGLHVEQFPGLMVLTFAGWRIDIPLWLGIIFLALGLIIIHYVAAIFAGVIKTPAYLHKLSKRFRSTRSKKLIHKGFIAFVEGNYAKAETWLAKGAPASDNPWLGYLFAAKAAQEQGHNNRRDRYIELAQKNEVKEHTETAIALTQAQLAFEQGQHEQSVEKLKALSQKEPNHPQVLRLLQQNYLQTKAWQPLLELLPILKQQRVLAADALLALQRTIVKEQFAALDNVPKPLLISQWQQLPRWVQLDSEVALIYAKALQRVQGAIEAEEVLRDSLKAQWNERVIEYYGHLQYPDLNKLLNRAESWLKTHPQSPGLPLALGLICERHQLWGKAQRYYEASLSLKPMPQTYACLGKLLEKMDRPELSAQIFKKGLLLITPIENMASDV</sequence>
<organism evidence="12">
    <name type="scientific">Candidatus Berkiella aquae</name>
    <dbReference type="NCBI Taxonomy" id="295108"/>
    <lineage>
        <taxon>Bacteria</taxon>
        <taxon>Pseudomonadati</taxon>
        <taxon>Pseudomonadota</taxon>
        <taxon>Gammaproteobacteria</taxon>
        <taxon>Candidatus Berkiellales</taxon>
        <taxon>Candidatus Berkiellaceae</taxon>
        <taxon>Candidatus Berkiella</taxon>
    </lineage>
</organism>
<protein>
    <submittedName>
        <fullName evidence="12">Putative protoheme IX biogenesis protein</fullName>
    </submittedName>
</protein>
<dbReference type="UniPathway" id="UPA00252"/>
<dbReference type="SUPFAM" id="SSF48452">
    <property type="entry name" value="TPR-like"/>
    <property type="match status" value="1"/>
</dbReference>
<evidence type="ECO:0000259" key="11">
    <source>
        <dbReference type="Pfam" id="PF07219"/>
    </source>
</evidence>
<accession>A0A0Q9YMT6</accession>
<dbReference type="InterPro" id="IPR005254">
    <property type="entry name" value="Heme_biosyn_assoc_TPR_pro"/>
</dbReference>
<comment type="subcellular location">
    <subcellularLocation>
        <location evidence="2">Cell inner membrane</location>
        <topology evidence="2">Multi-pass membrane protein</topology>
    </subcellularLocation>
</comment>
<keyword evidence="8 10" id="KW-0472">Membrane</keyword>
<feature type="domain" description="HemY N-terminal" evidence="11">
    <location>
        <begin position="28"/>
        <end position="132"/>
    </location>
</feature>
<reference evidence="13" key="2">
    <citation type="journal article" date="2016" name="Genome Announc.">
        <title>Draft Genome Sequences of Two Novel Amoeba-Resistant Intranuclear Bacteria, 'Candidatus Berkiella cookevillensis' and 'Candidatus Berkiella aquae'.</title>
        <authorList>
            <person name="Mehari Y.T."/>
            <person name="Arivett B.A."/>
            <person name="Farone A.L."/>
            <person name="Gunderson J.H."/>
            <person name="Farone M.B."/>
        </authorList>
    </citation>
    <scope>NUCLEOTIDE SEQUENCE</scope>
    <source>
        <strain evidence="13">HT99</strain>
    </source>
</reference>
<evidence type="ECO:0000313" key="13">
    <source>
        <dbReference type="EMBL" id="MCS5712696.1"/>
    </source>
</evidence>
<gene>
    <name evidence="12" type="ORF">HT99x_00518</name>
    <name evidence="13" type="ORF">HT99x_014750</name>
</gene>
<evidence type="ECO:0000313" key="14">
    <source>
        <dbReference type="Proteomes" id="UP000051497"/>
    </source>
</evidence>
<reference evidence="13" key="3">
    <citation type="submission" date="2021-06" db="EMBL/GenBank/DDBJ databases">
        <title>Genomic Description and Analysis of Intracellular Bacteria, Candidatus Berkiella cookevillensis and Candidatus Berkiella aquae.</title>
        <authorList>
            <person name="Kidane D.T."/>
            <person name="Mehari Y.T."/>
            <person name="Rice F.C."/>
            <person name="Arivett B.A."/>
            <person name="Farone A.L."/>
            <person name="Berk S.G."/>
            <person name="Farone M.B."/>
        </authorList>
    </citation>
    <scope>NUCLEOTIDE SEQUENCE</scope>
    <source>
        <strain evidence="13">HT99</strain>
    </source>
</reference>
<keyword evidence="5" id="KW-0997">Cell inner membrane</keyword>
<dbReference type="InterPro" id="IPR010817">
    <property type="entry name" value="HemY_N"/>
</dbReference>
<keyword evidence="14" id="KW-1185">Reference proteome</keyword>
<comment type="caution">
    <text evidence="12">The sequence shown here is derived from an EMBL/GenBank/DDBJ whole genome shotgun (WGS) entry which is preliminary data.</text>
</comment>
<reference evidence="12" key="1">
    <citation type="submission" date="2015-09" db="EMBL/GenBank/DDBJ databases">
        <title>Draft Genome Sequences of Two Novel Amoeba-resistant Intranuclear Bacteria, Candidatus Berkiella cookevillensis and Candidatus Berkiella aquae.</title>
        <authorList>
            <person name="Mehari Y.T."/>
            <person name="Arivett B.A."/>
            <person name="Farone A.L."/>
            <person name="Gunderson J.H."/>
            <person name="Farone M.B."/>
        </authorList>
    </citation>
    <scope>NUCLEOTIDE SEQUENCE [LARGE SCALE GENOMIC DNA]</scope>
    <source>
        <strain evidence="12">HT99</strain>
    </source>
</reference>
<keyword evidence="7 10" id="KW-1133">Transmembrane helix</keyword>
<dbReference type="OrthoDB" id="7053339at2"/>
<dbReference type="STRING" id="295108.HT99x_00518"/>
<dbReference type="Pfam" id="PF07219">
    <property type="entry name" value="HemY_N"/>
    <property type="match status" value="1"/>
</dbReference>
<name>A0A0Q9YMT6_9GAMM</name>
<evidence type="ECO:0000313" key="12">
    <source>
        <dbReference type="EMBL" id="KRG22101.1"/>
    </source>
</evidence>
<evidence type="ECO:0000256" key="5">
    <source>
        <dbReference type="ARBA" id="ARBA00022519"/>
    </source>
</evidence>
<evidence type="ECO:0000256" key="4">
    <source>
        <dbReference type="ARBA" id="ARBA00022475"/>
    </source>
</evidence>
<feature type="transmembrane region" description="Helical" evidence="10">
    <location>
        <begin position="39"/>
        <end position="66"/>
    </location>
</feature>
<dbReference type="GO" id="GO:0042168">
    <property type="term" value="P:heme metabolic process"/>
    <property type="evidence" value="ECO:0007669"/>
    <property type="project" value="InterPro"/>
</dbReference>
<evidence type="ECO:0000256" key="2">
    <source>
        <dbReference type="ARBA" id="ARBA00004429"/>
    </source>
</evidence>
<evidence type="ECO:0000256" key="7">
    <source>
        <dbReference type="ARBA" id="ARBA00022989"/>
    </source>
</evidence>
<comment type="pathway">
    <text evidence="3">Porphyrin-containing compound metabolism; protoheme biosynthesis.</text>
</comment>
<evidence type="ECO:0000256" key="6">
    <source>
        <dbReference type="ARBA" id="ARBA00022692"/>
    </source>
</evidence>
<proteinExistence type="predicted"/>
<dbReference type="Proteomes" id="UP000051497">
    <property type="component" value="Unassembled WGS sequence"/>
</dbReference>
<keyword evidence="4" id="KW-1003">Cell membrane</keyword>
<dbReference type="GO" id="GO:0005886">
    <property type="term" value="C:plasma membrane"/>
    <property type="evidence" value="ECO:0007669"/>
    <property type="project" value="UniProtKB-SubCell"/>
</dbReference>
<evidence type="ECO:0000256" key="8">
    <source>
        <dbReference type="ARBA" id="ARBA00023136"/>
    </source>
</evidence>
<evidence type="ECO:0000256" key="9">
    <source>
        <dbReference type="ARBA" id="ARBA00023244"/>
    </source>
</evidence>
<dbReference type="RefSeq" id="WP_075065164.1">
    <property type="nucleotide sequence ID" value="NZ_LKAJ02000001.1"/>
</dbReference>
<dbReference type="EMBL" id="LKAJ01000002">
    <property type="protein sequence ID" value="KRG22101.1"/>
    <property type="molecule type" value="Genomic_DNA"/>
</dbReference>
<evidence type="ECO:0000256" key="10">
    <source>
        <dbReference type="SAM" id="Phobius"/>
    </source>
</evidence>
<comment type="function">
    <text evidence="1">Involved in a late step of protoheme IX synthesis.</text>
</comment>
<keyword evidence="9" id="KW-0627">Porphyrin biosynthesis</keyword>
<dbReference type="AlphaFoldDB" id="A0A0Q9YMT6"/>
<evidence type="ECO:0000256" key="3">
    <source>
        <dbReference type="ARBA" id="ARBA00004744"/>
    </source>
</evidence>
<keyword evidence="6 10" id="KW-0812">Transmembrane</keyword>
<dbReference type="GO" id="GO:0006779">
    <property type="term" value="P:porphyrin-containing compound biosynthetic process"/>
    <property type="evidence" value="ECO:0007669"/>
    <property type="project" value="UniProtKB-KW"/>
</dbReference>
<dbReference type="InterPro" id="IPR011990">
    <property type="entry name" value="TPR-like_helical_dom_sf"/>
</dbReference>